<evidence type="ECO:0000313" key="2">
    <source>
        <dbReference type="EMBL" id="GBN32961.1"/>
    </source>
</evidence>
<reference evidence="2 3" key="1">
    <citation type="journal article" date="2019" name="Sci. Rep.">
        <title>Orb-weaving spider Araneus ventricosus genome elucidates the spidroin gene catalogue.</title>
        <authorList>
            <person name="Kono N."/>
            <person name="Nakamura H."/>
            <person name="Ohtoshi R."/>
            <person name="Moran D.A.P."/>
            <person name="Shinohara A."/>
            <person name="Yoshida Y."/>
            <person name="Fujiwara M."/>
            <person name="Mori M."/>
            <person name="Tomita M."/>
            <person name="Arakawa K."/>
        </authorList>
    </citation>
    <scope>NUCLEOTIDE SEQUENCE [LARGE SCALE GENOMIC DNA]</scope>
</reference>
<evidence type="ECO:0000313" key="3">
    <source>
        <dbReference type="Proteomes" id="UP000499080"/>
    </source>
</evidence>
<accession>A0A4Y2N0N9</accession>
<proteinExistence type="predicted"/>
<protein>
    <submittedName>
        <fullName evidence="2">Uncharacterized protein</fullName>
    </submittedName>
</protein>
<evidence type="ECO:0000256" key="1">
    <source>
        <dbReference type="SAM" id="Phobius"/>
    </source>
</evidence>
<sequence>MDSVVSRVITMILLYIFSNSLVSLGRKSPKNDDALYECVQKQMCECDIPQRFSDCFSMMTDNSQKWLVGVLNSCQLVELQNGEVTSTLKKLCALDRFQFKPCFNGANIQLKQRVITSSTGIYGADESPSFEKARNQSVLNKLGPDETPAFVEAM</sequence>
<name>A0A4Y2N0N9_ARAVE</name>
<feature type="transmembrane region" description="Helical" evidence="1">
    <location>
        <begin position="6"/>
        <end position="24"/>
    </location>
</feature>
<gene>
    <name evidence="2" type="ORF">AVEN_123568_1</name>
</gene>
<dbReference type="AlphaFoldDB" id="A0A4Y2N0N9"/>
<comment type="caution">
    <text evidence="2">The sequence shown here is derived from an EMBL/GenBank/DDBJ whole genome shotgun (WGS) entry which is preliminary data.</text>
</comment>
<dbReference type="Proteomes" id="UP000499080">
    <property type="component" value="Unassembled WGS sequence"/>
</dbReference>
<keyword evidence="1" id="KW-1133">Transmembrane helix</keyword>
<keyword evidence="1" id="KW-0472">Membrane</keyword>
<organism evidence="2 3">
    <name type="scientific">Araneus ventricosus</name>
    <name type="common">Orbweaver spider</name>
    <name type="synonym">Epeira ventricosa</name>
    <dbReference type="NCBI Taxonomy" id="182803"/>
    <lineage>
        <taxon>Eukaryota</taxon>
        <taxon>Metazoa</taxon>
        <taxon>Ecdysozoa</taxon>
        <taxon>Arthropoda</taxon>
        <taxon>Chelicerata</taxon>
        <taxon>Arachnida</taxon>
        <taxon>Araneae</taxon>
        <taxon>Araneomorphae</taxon>
        <taxon>Entelegynae</taxon>
        <taxon>Araneoidea</taxon>
        <taxon>Araneidae</taxon>
        <taxon>Araneus</taxon>
    </lineage>
</organism>
<keyword evidence="3" id="KW-1185">Reference proteome</keyword>
<dbReference type="EMBL" id="BGPR01008316">
    <property type="protein sequence ID" value="GBN32961.1"/>
    <property type="molecule type" value="Genomic_DNA"/>
</dbReference>
<keyword evidence="1" id="KW-0812">Transmembrane</keyword>